<feature type="domain" description="Hemerythrin-like" evidence="1">
    <location>
        <begin position="90"/>
        <end position="227"/>
    </location>
</feature>
<proteinExistence type="predicted"/>
<dbReference type="Gene3D" id="1.20.120.520">
    <property type="entry name" value="nmb1532 protein domain like"/>
    <property type="match status" value="1"/>
</dbReference>
<comment type="caution">
    <text evidence="3">The sequence shown here is derived from an EMBL/GenBank/DDBJ whole genome shotgun (WGS) entry which is preliminary data.</text>
</comment>
<dbReference type="InterPro" id="IPR000014">
    <property type="entry name" value="PAS"/>
</dbReference>
<dbReference type="Pfam" id="PF01814">
    <property type="entry name" value="Hemerythrin"/>
    <property type="match status" value="1"/>
</dbReference>
<reference evidence="3" key="1">
    <citation type="journal article" date="2020" name="mSystems">
        <title>Genome- and Community-Level Interaction Insights into Carbon Utilization and Element Cycling Functions of Hydrothermarchaeota in Hydrothermal Sediment.</title>
        <authorList>
            <person name="Zhou Z."/>
            <person name="Liu Y."/>
            <person name="Xu W."/>
            <person name="Pan J."/>
            <person name="Luo Z.H."/>
            <person name="Li M."/>
        </authorList>
    </citation>
    <scope>NUCLEOTIDE SEQUENCE [LARGE SCALE GENOMIC DNA]</scope>
    <source>
        <strain evidence="3">SpSt-81</strain>
    </source>
</reference>
<dbReference type="PANTHER" id="PTHR39966:SF3">
    <property type="entry name" value="DUF438 DOMAIN-CONTAINING PROTEIN"/>
    <property type="match status" value="1"/>
</dbReference>
<dbReference type="GO" id="GO:0005886">
    <property type="term" value="C:plasma membrane"/>
    <property type="evidence" value="ECO:0007669"/>
    <property type="project" value="TreeGrafter"/>
</dbReference>
<protein>
    <submittedName>
        <fullName evidence="3">DUF438 domain-containing protein</fullName>
    </submittedName>
</protein>
<dbReference type="Gene3D" id="3.30.450.20">
    <property type="entry name" value="PAS domain"/>
    <property type="match status" value="1"/>
</dbReference>
<name>A0A7C3MQK8_DICTH</name>
<evidence type="ECO:0000259" key="1">
    <source>
        <dbReference type="Pfam" id="PF01814"/>
    </source>
</evidence>
<dbReference type="EMBL" id="DTIN01000013">
    <property type="protein sequence ID" value="HFX13266.1"/>
    <property type="molecule type" value="Genomic_DNA"/>
</dbReference>
<dbReference type="Pfam" id="PF04282">
    <property type="entry name" value="DUF438"/>
    <property type="match status" value="1"/>
</dbReference>
<sequence length="407" mass="47511">MSEIFGMRISRKEALKELIKKIHKGEDPEVLKRQFKQMFGSVTPTEIAQIEEELIKEGLPREEVMKLCEVHLAVFQESLEKGPEGGPGNPITILMEEHKALLEFADKLKNIIEQMRNIKDYEEGKEKLSELQDIVNHFKESEKHYLREENVLFPYLEKHGITEPPAIMWMDHDKIRAIKKDIYKLMDTFKNISPEEFIRKIALLSTDLSEMLSSHFYKENNILFPMALHVLSEDELKDIRLQFDEIGYCCFTPPSVLTPVEKTEEKESEKKEGMINLPTGSFTLEELEALLNTLPVDITFVDKNDEVRYFSETKDRIFVRTKAVIGRKVQQCHPQKSVHIVEKIVNEFKKGTKDHADFWINLNGRLILIRYFAVRDKNGNYLGTLEVTQDITDIKKIEGEKRLLDWE</sequence>
<accession>A0A7C3MQK8</accession>
<dbReference type="SUPFAM" id="SSF55785">
    <property type="entry name" value="PYP-like sensor domain (PAS domain)"/>
    <property type="match status" value="1"/>
</dbReference>
<evidence type="ECO:0000259" key="2">
    <source>
        <dbReference type="Pfam" id="PF04282"/>
    </source>
</evidence>
<evidence type="ECO:0000313" key="3">
    <source>
        <dbReference type="EMBL" id="HFX13266.1"/>
    </source>
</evidence>
<organism evidence="3">
    <name type="scientific">Dictyoglomus thermophilum</name>
    <dbReference type="NCBI Taxonomy" id="14"/>
    <lineage>
        <taxon>Bacteria</taxon>
        <taxon>Pseudomonadati</taxon>
        <taxon>Dictyoglomota</taxon>
        <taxon>Dictyoglomia</taxon>
        <taxon>Dictyoglomales</taxon>
        <taxon>Dictyoglomaceae</taxon>
        <taxon>Dictyoglomus</taxon>
    </lineage>
</organism>
<dbReference type="InterPro" id="IPR012312">
    <property type="entry name" value="Hemerythrin-like"/>
</dbReference>
<dbReference type="Pfam" id="PF13596">
    <property type="entry name" value="PAS_10"/>
    <property type="match status" value="1"/>
</dbReference>
<dbReference type="InterPro" id="IPR035965">
    <property type="entry name" value="PAS-like_dom_sf"/>
</dbReference>
<dbReference type="AlphaFoldDB" id="A0A7C3MQK8"/>
<dbReference type="InterPro" id="IPR007380">
    <property type="entry name" value="DUF438"/>
</dbReference>
<dbReference type="NCBIfam" id="TIGR00229">
    <property type="entry name" value="sensory_box"/>
    <property type="match status" value="1"/>
</dbReference>
<gene>
    <name evidence="3" type="ORF">ENW00_03780</name>
</gene>
<dbReference type="PANTHER" id="PTHR39966">
    <property type="entry name" value="BLL2471 PROTEIN-RELATED"/>
    <property type="match status" value="1"/>
</dbReference>
<feature type="domain" description="DUF438" evidence="2">
    <location>
        <begin position="15"/>
        <end position="80"/>
    </location>
</feature>